<keyword evidence="4" id="KW-1185">Reference proteome</keyword>
<dbReference type="GO" id="GO:0016740">
    <property type="term" value="F:transferase activity"/>
    <property type="evidence" value="ECO:0007669"/>
    <property type="project" value="UniProtKB-KW"/>
</dbReference>
<dbReference type="AlphaFoldDB" id="A0A0T9QBA8"/>
<gene>
    <name evidence="2" type="primary">wbbJ</name>
    <name evidence="2" type="ORF">ERS008529_02879</name>
    <name evidence="3" type="ORF">ERS137968_03880</name>
</gene>
<evidence type="ECO:0000313" key="4">
    <source>
        <dbReference type="Proteomes" id="UP000044625"/>
    </source>
</evidence>
<evidence type="ECO:0000313" key="2">
    <source>
        <dbReference type="EMBL" id="CNI03855.1"/>
    </source>
</evidence>
<reference evidence="5" key="3">
    <citation type="submission" date="2015-03" db="EMBL/GenBank/DDBJ databases">
        <authorList>
            <consortium name="Pathogen Informatics"/>
        </authorList>
    </citation>
    <scope>NUCLEOTIDE SEQUENCE [LARGE SCALE GENOMIC DNA]</scope>
    <source>
        <strain evidence="5">A125KOH2</strain>
    </source>
</reference>
<evidence type="ECO:0000256" key="1">
    <source>
        <dbReference type="SAM" id="MobiDB-lite"/>
    </source>
</evidence>
<keyword evidence="2" id="KW-0808">Transferase</keyword>
<organism evidence="2 5">
    <name type="scientific">Yersinia pekkanenii</name>
    <dbReference type="NCBI Taxonomy" id="1288385"/>
    <lineage>
        <taxon>Bacteria</taxon>
        <taxon>Pseudomonadati</taxon>
        <taxon>Pseudomonadota</taxon>
        <taxon>Gammaproteobacteria</taxon>
        <taxon>Enterobacterales</taxon>
        <taxon>Yersiniaceae</taxon>
        <taxon>Yersinia</taxon>
    </lineage>
</organism>
<dbReference type="Proteomes" id="UP000044625">
    <property type="component" value="Unassembled WGS sequence"/>
</dbReference>
<evidence type="ECO:0000313" key="3">
    <source>
        <dbReference type="EMBL" id="CRY68754.1"/>
    </source>
</evidence>
<evidence type="ECO:0000313" key="5">
    <source>
        <dbReference type="Proteomes" id="UP000045840"/>
    </source>
</evidence>
<sequence length="73" mass="7954">MRISDGKLVEKIKTKGDITIAFRLLTNPDDAMLGGEDGQKSKASAPGMARLEPPRMGLRRLYDLPVLSVLSTL</sequence>
<proteinExistence type="predicted"/>
<protein>
    <submittedName>
        <fullName evidence="2">Acetyltransferase</fullName>
    </submittedName>
</protein>
<reference evidence="3 4" key="2">
    <citation type="submission" date="2015-03" db="EMBL/GenBank/DDBJ databases">
        <authorList>
            <consortium name="Pathogen Informatics"/>
            <person name="Murphy D."/>
        </authorList>
    </citation>
    <scope>NUCLEOTIDE SEQUENCE [LARGE SCALE GENOMIC DNA]</scope>
    <source>
        <strain evidence="4">type strain: CIP110230</strain>
        <strain evidence="3">Type strain: CIP110230</strain>
    </source>
</reference>
<accession>A0A0T9QBA8</accession>
<feature type="region of interest" description="Disordered" evidence="1">
    <location>
        <begin position="31"/>
        <end position="51"/>
    </location>
</feature>
<dbReference type="EMBL" id="CQAZ01000025">
    <property type="protein sequence ID" value="CNI03855.1"/>
    <property type="molecule type" value="Genomic_DNA"/>
</dbReference>
<dbReference type="STRING" id="1288385.ERS137968_03880"/>
<dbReference type="Proteomes" id="UP000045840">
    <property type="component" value="Unassembled WGS sequence"/>
</dbReference>
<dbReference type="EMBL" id="CWJL01000025">
    <property type="protein sequence ID" value="CRY68754.1"/>
    <property type="molecule type" value="Genomic_DNA"/>
</dbReference>
<name>A0A0T9QBA8_9GAMM</name>
<dbReference type="AntiFam" id="ANF00052">
    <property type="entry name" value="Translation of DNA tandem repeat"/>
</dbReference>
<reference evidence="2" key="1">
    <citation type="submission" date="2015-03" db="EMBL/GenBank/DDBJ databases">
        <authorList>
            <person name="Murphy D."/>
        </authorList>
    </citation>
    <scope>NUCLEOTIDE SEQUENCE [LARGE SCALE GENOMIC DNA]</scope>
    <source>
        <strain evidence="2">A125KOH2</strain>
    </source>
</reference>